<evidence type="ECO:0000256" key="16">
    <source>
        <dbReference type="RuleBase" id="RU365029"/>
    </source>
</evidence>
<feature type="region of interest" description="Disordered" evidence="17">
    <location>
        <begin position="1"/>
        <end position="42"/>
    </location>
</feature>
<keyword evidence="5 16" id="KW-0548">Nucleotidyltransferase</keyword>
<dbReference type="GO" id="GO:0008622">
    <property type="term" value="C:epsilon DNA polymerase complex"/>
    <property type="evidence" value="ECO:0007669"/>
    <property type="project" value="InterPro"/>
</dbReference>
<evidence type="ECO:0000256" key="14">
    <source>
        <dbReference type="ARBA" id="ARBA00023242"/>
    </source>
</evidence>
<dbReference type="GO" id="GO:0045004">
    <property type="term" value="P:DNA replication proofreading"/>
    <property type="evidence" value="ECO:0007669"/>
    <property type="project" value="TreeGrafter"/>
</dbReference>
<dbReference type="GO" id="GO:0000166">
    <property type="term" value="F:nucleotide binding"/>
    <property type="evidence" value="ECO:0007669"/>
    <property type="project" value="InterPro"/>
</dbReference>
<comment type="catalytic activity">
    <reaction evidence="16">
        <text>DNA(n) + a 2'-deoxyribonucleoside 5'-triphosphate = DNA(n+1) + diphosphate</text>
        <dbReference type="Rhea" id="RHEA:22508"/>
        <dbReference type="Rhea" id="RHEA-COMP:17339"/>
        <dbReference type="Rhea" id="RHEA-COMP:17340"/>
        <dbReference type="ChEBI" id="CHEBI:33019"/>
        <dbReference type="ChEBI" id="CHEBI:61560"/>
        <dbReference type="ChEBI" id="CHEBI:173112"/>
        <dbReference type="EC" id="2.7.7.7"/>
    </reaction>
</comment>
<dbReference type="InterPro" id="IPR012337">
    <property type="entry name" value="RNaseH-like_sf"/>
</dbReference>
<evidence type="ECO:0000256" key="1">
    <source>
        <dbReference type="ARBA" id="ARBA00004123"/>
    </source>
</evidence>
<evidence type="ECO:0000256" key="4">
    <source>
        <dbReference type="ARBA" id="ARBA00022679"/>
    </source>
</evidence>
<evidence type="ECO:0000256" key="6">
    <source>
        <dbReference type="ARBA" id="ARBA00022705"/>
    </source>
</evidence>
<dbReference type="InterPro" id="IPR054475">
    <property type="entry name" value="Znf-DPOE"/>
</dbReference>
<dbReference type="GO" id="GO:0006287">
    <property type="term" value="P:base-excision repair, gap-filling"/>
    <property type="evidence" value="ECO:0007669"/>
    <property type="project" value="TreeGrafter"/>
</dbReference>
<keyword evidence="4 16" id="KW-0808">Transferase</keyword>
<sequence>MVLRNSGRRRAEPAGGDPDTPRDDGSGLSALKRLERSQRTDRLDAQFGFERPKEPGEKTGWLINMHPTEILDDDKRLVSSVDYYFIQEDGSRFKVALPYKPYFYIATRKGCEREVSSFLSKRYQGKIAKLETVPKEDLDLPNHLVGLKRNYVKLSFNTVDDLVKVRREISPAVKKNRERDQASDTYTSMLSSALIGGSLTMDDEGPSKKTVNQMDNIVDMREYDVPYHIRLSIDLKIHVAHWYNVRYRGSIYPPEITRRDDLVERPDPVVLAFDIETTKLPLKFPDAETDQIMMISYMIDGQGYLITNREIVSEDIEDFEFTPKPEYEGPFCIFNEPDEAHLIQRWFEHVQETKPTIMVTYNGDFFDWPFVEARAAVHGMNMYQEIGFQKDSQGEYKASQCIHMDCLRWVKRDSYLPVGSHNLKAAAKAKLGYDPVELDPEEMCRMATEEPQTLATYSVSDAVATYYMYMKYVHPFIFALCTIIPMEPDEVLRKGSGTLCEALLMVQAYHANIIFPNKQEQEFNKLTEDGHVLDSETYVGGHVEALESGVFRSDIPCRFKMNPVAFDFLLQRVEKTLRHAIEEEEGLPLDQVTNFQEVCDEIKVKLNSLKDIPNRIECPLIYHLDVGAMYPNIILTNRLQPSAMVDEATCAACDFNKPGANCQRRMTWQWRGEFMPASRSEYHRIQQQLESEKLPPLYPDGPPRAFHELSREEQAKFEKKRLADYCRKAYKKLHVTKVEERITTICQRENSFYVDTVRAFRDRRYEFKGLHKVWKKKLSAATEMGDATEVKRCKNMEILYDSLQLAHKCILNSFYGYVMRKGARWYSMEMAGIVCFTGANIITQARELIEQIGRPLELDTDGIWCVLPNSFPENFVIKSTNAKKPKVTISYPGAMLNILVKEGFTNDQYQELVDPASLTYVTRSENSIFFEVDGPYLAMILPASKEEGKKLKKRYAVFNEDGSLAELKGFEVKRRGELQLVKIFQSSVFESFLKGTTLEEVYASVAKVADYWLDVLYSKAANMPDSELFELISENRSMSRKLEDYGEQKSTSISTAKRLAEFLGDQMVKDAGLSCRFIISKKPEGSPVTERAIPLAIFQAELTVRKHYLRKWLKSPSLQDFNIRTILDWDYYIERLGSTIQKIITIPAALQQVKNPVPRVRHPDWLHKKLLEKNDVYKQKKINELFTSEGKRQVTANQLQEGTPCTQVADMEDFGASKPMQPSVPIASKRKRVLVTGESQEMSQNLELTQSWREILGPPPPTGTTKEERLAWLRYHKKKWELQARQRQARRKKRRLEDGEVVLGGGVIRDGSSKGLSSYLRRTARSILDLPWQIVQVAETSQPGLFRLWAVIGSDLHCMKLSVPRVFYVNQRVAKPEEGATYRKVNRVLPRSNLLYNLYEYSVPEDMYQEHINEINAGLSAPDIEGVYETQVPLLLRALIHLGCVCMVSRQLVRHLTGREAETFALEHLEMRSLAQFSYLEPGSIRHIYLYHNSQGSKALFGLFVPSQRKASVFVLDTVRGGLQAAGPWIAMLEKVGEELLPPDKHTFEVRAETDLKTVSRAIQRLLLGYKDERRGPTLIAVQSNWDVKRLVSGIPVFEEFPLVPMRVTDDISYAVLDWQRHAARRMIRHYLNLDTCLSQAFEMSRYYHIPIGNLPDDISTFGSDLFFSRHLRRHNHLLWLSPTARPDLGGKEADDNRLVMEFDDRASVEINNPGCYSTVCLELDIQSLAVNTILQSHHINDMEGASSMSISFDVIQQASLEDMVTGNQAASIPASYDETALCSNTFRILKSMVVGWVKEITQYHNVYADNQVIHFYRWLRSPASLLHDPALHRTLHNMMKKLFLQLVAEFKRLGSSVVYANFNRIILCTKKRRIEDAIAYVEYITNSIHSKEIFHSLTISFSRCWEFLLWMDPANYGGIKGRVPSGEVSTQGRQAGAEEGSEDEEEEAEEEEEPGEASVEDLLENNWNIVQYLPQAASCQNYFLMIVSAYIVAVYHSMKEEMRRSAPGSTPVRRRPSSQASQEAVGEVGTMPGVITFSQDYVSNELTQSFFTITQKIQKKVTGSRHATLPSDMFPALPGSYLPLNNPALEFIKYVCKVLSLDANITNQVNKLKRDLLRLVDVGEFSEEAQFRDPCRSYVLSEVICRNCNFCRDLDLCKDRSPCQDAAVPPSWVCSNCQAEYERGSIEAALVEALQKKLMAFMLQDLVCVKCKGVKETHMPIYCTCAGDFTLLIQTKAFVEQINVFRSIARHYSMAHLLETIEWLLQLNPQLR</sequence>
<organism evidence="19 20">
    <name type="scientific">Gopherus agassizii</name>
    <name type="common">Agassiz's desert tortoise</name>
    <dbReference type="NCBI Taxonomy" id="38772"/>
    <lineage>
        <taxon>Eukaryota</taxon>
        <taxon>Metazoa</taxon>
        <taxon>Chordata</taxon>
        <taxon>Craniata</taxon>
        <taxon>Vertebrata</taxon>
        <taxon>Euteleostomi</taxon>
        <taxon>Archelosauria</taxon>
        <taxon>Testudinata</taxon>
        <taxon>Testudines</taxon>
        <taxon>Cryptodira</taxon>
        <taxon>Durocryptodira</taxon>
        <taxon>Testudinoidea</taxon>
        <taxon>Testudinidae</taxon>
        <taxon>Gopherus</taxon>
    </lineage>
</organism>
<dbReference type="InterPro" id="IPR029703">
    <property type="entry name" value="POL2"/>
</dbReference>
<feature type="domain" description="DNA polymerase epsilon catalytic subunit A C-terminal" evidence="18">
    <location>
        <begin position="1531"/>
        <end position="1920"/>
    </location>
</feature>
<comment type="subcellular location">
    <subcellularLocation>
        <location evidence="1 16">Nucleus</location>
    </subcellularLocation>
</comment>
<comment type="function">
    <text evidence="16">DNA polymerase II participates in chromosomal DNA replication.</text>
</comment>
<keyword evidence="12 16" id="KW-0411">Iron-sulfur</keyword>
<dbReference type="FunFam" id="1.10.132.60:FF:000002">
    <property type="entry name" value="DNA polymerase epsilon catalytic subunit"/>
    <property type="match status" value="1"/>
</dbReference>
<evidence type="ECO:0000259" key="18">
    <source>
        <dbReference type="SMART" id="SM01159"/>
    </source>
</evidence>
<dbReference type="PANTHER" id="PTHR10670">
    <property type="entry name" value="DNA POLYMERASE EPSILON CATALYTIC SUBUNIT A"/>
    <property type="match status" value="1"/>
</dbReference>
<reference evidence="19" key="2">
    <citation type="submission" date="2025-08" db="UniProtKB">
        <authorList>
            <consortium name="Ensembl"/>
        </authorList>
    </citation>
    <scope>IDENTIFICATION</scope>
</reference>
<dbReference type="GO" id="GO:0008310">
    <property type="term" value="F:single-stranded DNA 3'-5' DNA exonuclease activity"/>
    <property type="evidence" value="ECO:0007669"/>
    <property type="project" value="TreeGrafter"/>
</dbReference>
<keyword evidence="13 16" id="KW-0238">DNA-binding</keyword>
<name>A0A452IMW6_9SAUR</name>
<reference evidence="19" key="3">
    <citation type="submission" date="2025-09" db="UniProtKB">
        <authorList>
            <consortium name="Ensembl"/>
        </authorList>
    </citation>
    <scope>IDENTIFICATION</scope>
</reference>
<evidence type="ECO:0000256" key="12">
    <source>
        <dbReference type="ARBA" id="ARBA00023014"/>
    </source>
</evidence>
<keyword evidence="9 16" id="KW-0862">Zinc</keyword>
<dbReference type="Proteomes" id="UP000291020">
    <property type="component" value="Unassembled WGS sequence"/>
</dbReference>
<evidence type="ECO:0000313" key="20">
    <source>
        <dbReference type="Proteomes" id="UP000291020"/>
    </source>
</evidence>
<dbReference type="Pfam" id="PF22634">
    <property type="entry name" value="POL2_thumb"/>
    <property type="match status" value="1"/>
</dbReference>
<dbReference type="InterPro" id="IPR023211">
    <property type="entry name" value="DNA_pol_palm_dom_sf"/>
</dbReference>
<keyword evidence="3 16" id="KW-0004">4Fe-4S</keyword>
<evidence type="ECO:0000256" key="10">
    <source>
        <dbReference type="ARBA" id="ARBA00022932"/>
    </source>
</evidence>
<feature type="region of interest" description="Disordered" evidence="17">
    <location>
        <begin position="2005"/>
        <end position="2026"/>
    </location>
</feature>
<feature type="compositionally biased region" description="Basic and acidic residues" evidence="17">
    <location>
        <begin position="32"/>
        <end position="42"/>
    </location>
</feature>
<comment type="cofactor">
    <cofactor evidence="16">
        <name>[4Fe-4S] cluster</name>
        <dbReference type="ChEBI" id="CHEBI:49883"/>
    </cofactor>
</comment>
<keyword evidence="8 16" id="KW-0863">Zinc-finger</keyword>
<proteinExistence type="inferred from homology"/>
<dbReference type="InterPro" id="IPR013697">
    <property type="entry name" value="DNA_pol_e_suA_C"/>
</dbReference>
<dbReference type="GO" id="GO:0003887">
    <property type="term" value="F:DNA-directed DNA polymerase activity"/>
    <property type="evidence" value="ECO:0007669"/>
    <property type="project" value="UniProtKB-KW"/>
</dbReference>
<dbReference type="GO" id="GO:0006297">
    <property type="term" value="P:nucleotide-excision repair, DNA gap filling"/>
    <property type="evidence" value="ECO:0007669"/>
    <property type="project" value="TreeGrafter"/>
</dbReference>
<dbReference type="Gene3D" id="3.30.342.10">
    <property type="entry name" value="DNA Polymerase, chain B, domain 1"/>
    <property type="match status" value="1"/>
</dbReference>
<dbReference type="InterPro" id="IPR006133">
    <property type="entry name" value="DNA-dir_DNA_pol_B_exonuc"/>
</dbReference>
<evidence type="ECO:0000256" key="13">
    <source>
        <dbReference type="ARBA" id="ARBA00023125"/>
    </source>
</evidence>
<dbReference type="SUPFAM" id="SSF56672">
    <property type="entry name" value="DNA/RNA polymerases"/>
    <property type="match status" value="1"/>
</dbReference>
<evidence type="ECO:0000256" key="15">
    <source>
        <dbReference type="ARBA" id="ARBA00062298"/>
    </source>
</evidence>
<keyword evidence="7 16" id="KW-0479">Metal-binding</keyword>
<keyword evidence="14 16" id="KW-0539">Nucleus</keyword>
<evidence type="ECO:0000256" key="17">
    <source>
        <dbReference type="SAM" id="MobiDB-lite"/>
    </source>
</evidence>
<dbReference type="PANTHER" id="PTHR10670:SF0">
    <property type="entry name" value="DNA POLYMERASE EPSILON CATALYTIC SUBUNIT A"/>
    <property type="match status" value="1"/>
</dbReference>
<dbReference type="EC" id="2.7.7.7" evidence="16"/>
<dbReference type="SUPFAM" id="SSF53098">
    <property type="entry name" value="Ribonuclease H-like"/>
    <property type="match status" value="1"/>
</dbReference>
<comment type="subunit">
    <text evidence="15">Component of the DNA polymerase epsilon complex consisting of four subunits: the catalytic subunit POLE and the accessory subunits POLE2, POLE3 and POLE4. Interacts with RAD17 and TOPBP1.</text>
</comment>
<dbReference type="Pfam" id="PF08490">
    <property type="entry name" value="DUF1744"/>
    <property type="match status" value="1"/>
</dbReference>
<protein>
    <recommendedName>
        <fullName evidence="16">DNA polymerase epsilon catalytic subunit</fullName>
        <ecNumber evidence="16">2.7.7.7</ecNumber>
    </recommendedName>
</protein>
<dbReference type="SMART" id="SM00486">
    <property type="entry name" value="POLBc"/>
    <property type="match status" value="1"/>
</dbReference>
<dbReference type="CDD" id="cd05779">
    <property type="entry name" value="DNA_polB_epsilon_exo"/>
    <property type="match status" value="1"/>
</dbReference>
<dbReference type="Pfam" id="PF22912">
    <property type="entry name" value="zf-DPOE"/>
    <property type="match status" value="1"/>
</dbReference>
<accession>A0A452IMW6</accession>
<feature type="compositionally biased region" description="Acidic residues" evidence="17">
    <location>
        <begin position="1940"/>
        <end position="1957"/>
    </location>
</feature>
<dbReference type="FunFam" id="3.90.1600.10:FF:000006">
    <property type="entry name" value="DNA polymerase epsilon catalytic subunit"/>
    <property type="match status" value="1"/>
</dbReference>
<evidence type="ECO:0000256" key="8">
    <source>
        <dbReference type="ARBA" id="ARBA00022771"/>
    </source>
</evidence>
<dbReference type="InterPro" id="IPR042087">
    <property type="entry name" value="DNA_pol_B_thumb"/>
</dbReference>
<evidence type="ECO:0000256" key="3">
    <source>
        <dbReference type="ARBA" id="ARBA00022485"/>
    </source>
</evidence>
<comment type="similarity">
    <text evidence="2 16">Belongs to the DNA polymerase type-B family.</text>
</comment>
<dbReference type="GO" id="GO:0006272">
    <property type="term" value="P:leading strand elongation"/>
    <property type="evidence" value="ECO:0007669"/>
    <property type="project" value="TreeGrafter"/>
</dbReference>
<keyword evidence="20" id="KW-1185">Reference proteome</keyword>
<dbReference type="GO" id="GO:0003677">
    <property type="term" value="F:DNA binding"/>
    <property type="evidence" value="ECO:0007669"/>
    <property type="project" value="UniProtKB-KW"/>
</dbReference>
<evidence type="ECO:0000256" key="9">
    <source>
        <dbReference type="ARBA" id="ARBA00022833"/>
    </source>
</evidence>
<dbReference type="Gene3D" id="1.10.132.60">
    <property type="entry name" value="DNA polymerase family B, C-terminal domain"/>
    <property type="match status" value="1"/>
</dbReference>
<dbReference type="InterPro" id="IPR055191">
    <property type="entry name" value="POL2_thumb"/>
</dbReference>
<reference evidence="20" key="1">
    <citation type="journal article" date="2017" name="PLoS ONE">
        <title>The Agassiz's desert tortoise genome provides a resource for the conservation of a threatened species.</title>
        <authorList>
            <person name="Tollis M."/>
            <person name="DeNardo D.F."/>
            <person name="Cornelius J.A."/>
            <person name="Dolby G.A."/>
            <person name="Edwards T."/>
            <person name="Henen B.T."/>
            <person name="Karl A.E."/>
            <person name="Murphy R.W."/>
            <person name="Kusumi K."/>
        </authorList>
    </citation>
    <scope>NUCLEOTIDE SEQUENCE [LARGE SCALE GENOMIC DNA]</scope>
</reference>
<evidence type="ECO:0000256" key="2">
    <source>
        <dbReference type="ARBA" id="ARBA00005755"/>
    </source>
</evidence>
<keyword evidence="11 16" id="KW-0408">Iron</keyword>
<dbReference type="Pfam" id="PF03104">
    <property type="entry name" value="DNA_pol_B_exo1"/>
    <property type="match status" value="1"/>
</dbReference>
<dbReference type="CDD" id="cd05535">
    <property type="entry name" value="POLBc_epsilon"/>
    <property type="match status" value="1"/>
</dbReference>
<dbReference type="GO" id="GO:0000278">
    <property type="term" value="P:mitotic cell cycle"/>
    <property type="evidence" value="ECO:0007669"/>
    <property type="project" value="TreeGrafter"/>
</dbReference>
<dbReference type="GO" id="GO:0008270">
    <property type="term" value="F:zinc ion binding"/>
    <property type="evidence" value="ECO:0007669"/>
    <property type="project" value="UniProtKB-KW"/>
</dbReference>
<dbReference type="InterPro" id="IPR006172">
    <property type="entry name" value="DNA-dir_DNA_pol_B"/>
</dbReference>
<dbReference type="InterPro" id="IPR036397">
    <property type="entry name" value="RNaseH_sf"/>
</dbReference>
<feature type="region of interest" description="Disordered" evidence="17">
    <location>
        <begin position="1922"/>
        <end position="1957"/>
    </location>
</feature>
<dbReference type="FunFam" id="3.30.420.10:FF:000010">
    <property type="entry name" value="DNA polymerase epsilon catalytic subunit"/>
    <property type="match status" value="1"/>
</dbReference>
<dbReference type="Pfam" id="PF23250">
    <property type="entry name" value="zf_DPOE_2"/>
    <property type="match status" value="1"/>
</dbReference>
<evidence type="ECO:0000256" key="11">
    <source>
        <dbReference type="ARBA" id="ARBA00023004"/>
    </source>
</evidence>
<evidence type="ECO:0000256" key="7">
    <source>
        <dbReference type="ARBA" id="ARBA00022723"/>
    </source>
</evidence>
<dbReference type="Gene3D" id="3.90.1600.10">
    <property type="entry name" value="Palm domain of DNA polymerase"/>
    <property type="match status" value="1"/>
</dbReference>
<dbReference type="InterPro" id="IPR043502">
    <property type="entry name" value="DNA/RNA_pol_sf"/>
</dbReference>
<dbReference type="Gene3D" id="3.30.420.10">
    <property type="entry name" value="Ribonuclease H-like superfamily/Ribonuclease H"/>
    <property type="match status" value="1"/>
</dbReference>
<evidence type="ECO:0000313" key="19">
    <source>
        <dbReference type="Ensembl" id="ENSGAGP00000029193.1"/>
    </source>
</evidence>
<dbReference type="Ensembl" id="ENSGAGT00000033156.1">
    <property type="protein sequence ID" value="ENSGAGP00000029193.1"/>
    <property type="gene ID" value="ENSGAGG00000020939.1"/>
</dbReference>
<evidence type="ECO:0000256" key="5">
    <source>
        <dbReference type="ARBA" id="ARBA00022695"/>
    </source>
</evidence>
<keyword evidence="10 16" id="KW-0239">DNA-directed DNA polymerase</keyword>
<keyword evidence="6 16" id="KW-0235">DNA replication</keyword>
<dbReference type="SMART" id="SM01159">
    <property type="entry name" value="DUF1744"/>
    <property type="match status" value="1"/>
</dbReference>
<dbReference type="GO" id="GO:0051539">
    <property type="term" value="F:4 iron, 4 sulfur cluster binding"/>
    <property type="evidence" value="ECO:0007669"/>
    <property type="project" value="UniProtKB-KW"/>
</dbReference>